<dbReference type="OrthoDB" id="10267824at2759"/>
<dbReference type="EMBL" id="CACVKT020000572">
    <property type="protein sequence ID" value="CAC5360722.1"/>
    <property type="molecule type" value="Genomic_DNA"/>
</dbReference>
<evidence type="ECO:0000256" key="1">
    <source>
        <dbReference type="ARBA" id="ARBA00004496"/>
    </source>
</evidence>
<dbReference type="SUPFAM" id="SSF50249">
    <property type="entry name" value="Nucleic acid-binding proteins"/>
    <property type="match status" value="1"/>
</dbReference>
<dbReference type="InterPro" id="IPR012340">
    <property type="entry name" value="NA-bd_OB-fold"/>
</dbReference>
<reference evidence="14 15" key="1">
    <citation type="submission" date="2020-06" db="EMBL/GenBank/DDBJ databases">
        <authorList>
            <person name="Li R."/>
            <person name="Bekaert M."/>
        </authorList>
    </citation>
    <scope>NUCLEOTIDE SEQUENCE [LARGE SCALE GENOMIC DNA]</scope>
    <source>
        <strain evidence="15">wild</strain>
    </source>
</reference>
<dbReference type="PANTHER" id="PTHR13691">
    <property type="entry name" value="RIBOSOMAL PROTEIN L2"/>
    <property type="match status" value="1"/>
</dbReference>
<dbReference type="InterPro" id="IPR014726">
    <property type="entry name" value="Ribosomal_uL2_dom3"/>
</dbReference>
<dbReference type="InterPro" id="IPR023672">
    <property type="entry name" value="Ribosomal_uL2_arc_euk"/>
</dbReference>
<dbReference type="Gene3D" id="4.10.950.10">
    <property type="entry name" value="Ribosomal protein L2, domain 3"/>
    <property type="match status" value="1"/>
</dbReference>
<evidence type="ECO:0000259" key="12">
    <source>
        <dbReference type="SMART" id="SM01382"/>
    </source>
</evidence>
<dbReference type="Pfam" id="PF03947">
    <property type="entry name" value="Ribosomal_L2_C"/>
    <property type="match status" value="1"/>
</dbReference>
<protein>
    <recommendedName>
        <fullName evidence="9">Large ribosomal subunit protein uL2</fullName>
    </recommendedName>
    <alternativeName>
        <fullName evidence="10">60S ribosomal protein L8</fullName>
    </alternativeName>
</protein>
<dbReference type="InterPro" id="IPR022669">
    <property type="entry name" value="Ribosomal_uL2_C"/>
</dbReference>
<dbReference type="InterPro" id="IPR002171">
    <property type="entry name" value="Ribosomal_uL2"/>
</dbReference>
<comment type="subcellular location">
    <subcellularLocation>
        <location evidence="1">Cytoplasm</location>
    </subcellularLocation>
</comment>
<dbReference type="InterPro" id="IPR022671">
    <property type="entry name" value="Ribosomal_uL2_CS"/>
</dbReference>
<keyword evidence="7" id="KW-0687">Ribonucleoprotein</keyword>
<evidence type="ECO:0000313" key="15">
    <source>
        <dbReference type="Proteomes" id="UP000507470"/>
    </source>
</evidence>
<keyword evidence="4" id="KW-0699">rRNA-binding</keyword>
<evidence type="ECO:0000259" key="13">
    <source>
        <dbReference type="SMART" id="SM01383"/>
    </source>
</evidence>
<organism evidence="14 15">
    <name type="scientific">Mytilus coruscus</name>
    <name type="common">Sea mussel</name>
    <dbReference type="NCBI Taxonomy" id="42192"/>
    <lineage>
        <taxon>Eukaryota</taxon>
        <taxon>Metazoa</taxon>
        <taxon>Spiralia</taxon>
        <taxon>Lophotrochozoa</taxon>
        <taxon>Mollusca</taxon>
        <taxon>Bivalvia</taxon>
        <taxon>Autobranchia</taxon>
        <taxon>Pteriomorphia</taxon>
        <taxon>Mytilida</taxon>
        <taxon>Mytiloidea</taxon>
        <taxon>Mytilidae</taxon>
        <taxon>Mytilinae</taxon>
        <taxon>Mytilus</taxon>
    </lineage>
</organism>
<evidence type="ECO:0000256" key="11">
    <source>
        <dbReference type="SAM" id="MobiDB-lite"/>
    </source>
</evidence>
<dbReference type="GO" id="GO:0002181">
    <property type="term" value="P:cytoplasmic translation"/>
    <property type="evidence" value="ECO:0007669"/>
    <property type="project" value="TreeGrafter"/>
</dbReference>
<sequence>MTNWFMSLSDKCESHYNAHITFEVRVELHLWIPIMGRVIRSQRKGPGSVFKARTRNKKGRAAFRPVDFAERHGYIKGCIKDIIHDSGRGAPLAKVVFRDPYRFKQRTETFVAAEGMYTGQFVYCGKKASLQIGNILPVGVMPEGTIVCSLEEKTGDRGRLAKASGGYATVISHNPDTKKSRVKLPSGAKKVIPSANRAMVGIVSGGGRIDKPMLKAGRAYFKYKAKRNCWPKVRGVAMNPVEHPHGGGNHQHIGKASTVRRDTSAGRKVGLIAARRTGRIRGTKKLPVKGGEKE</sequence>
<name>A0A6J8A5K2_MYTCO</name>
<dbReference type="FunFam" id="4.10.950.10:FF:000002">
    <property type="entry name" value="60S ribosomal protein L2"/>
    <property type="match status" value="1"/>
</dbReference>
<dbReference type="InterPro" id="IPR008991">
    <property type="entry name" value="Translation_prot_SH3-like_sf"/>
</dbReference>
<keyword evidence="6" id="KW-0689">Ribosomal protein</keyword>
<evidence type="ECO:0000256" key="7">
    <source>
        <dbReference type="ARBA" id="ARBA00023274"/>
    </source>
</evidence>
<dbReference type="InterPro" id="IPR014722">
    <property type="entry name" value="Rib_uL2_dom2"/>
</dbReference>
<dbReference type="GO" id="GO:0019843">
    <property type="term" value="F:rRNA binding"/>
    <property type="evidence" value="ECO:0007669"/>
    <property type="project" value="UniProtKB-KW"/>
</dbReference>
<accession>A0A6J8A5K2</accession>
<evidence type="ECO:0000256" key="10">
    <source>
        <dbReference type="ARBA" id="ARBA00035350"/>
    </source>
</evidence>
<keyword evidence="3" id="KW-0963">Cytoplasm</keyword>
<evidence type="ECO:0000256" key="5">
    <source>
        <dbReference type="ARBA" id="ARBA00022884"/>
    </source>
</evidence>
<dbReference type="Proteomes" id="UP000507470">
    <property type="component" value="Unassembled WGS sequence"/>
</dbReference>
<keyword evidence="5" id="KW-0694">RNA-binding</keyword>
<evidence type="ECO:0000256" key="6">
    <source>
        <dbReference type="ARBA" id="ARBA00022980"/>
    </source>
</evidence>
<evidence type="ECO:0000256" key="9">
    <source>
        <dbReference type="ARBA" id="ARBA00035242"/>
    </source>
</evidence>
<dbReference type="Gene3D" id="2.40.50.140">
    <property type="entry name" value="Nucleic acid-binding proteins"/>
    <property type="match status" value="1"/>
</dbReference>
<dbReference type="PIRSF" id="PIRSF002158">
    <property type="entry name" value="Ribosomal_L2"/>
    <property type="match status" value="1"/>
</dbReference>
<dbReference type="AlphaFoldDB" id="A0A6J8A5K2"/>
<dbReference type="InterPro" id="IPR022666">
    <property type="entry name" value="Ribosomal_uL2_RNA-bd_dom"/>
</dbReference>
<dbReference type="PROSITE" id="PS00467">
    <property type="entry name" value="RIBOSOMAL_L2"/>
    <property type="match status" value="1"/>
</dbReference>
<dbReference type="SMART" id="SM01382">
    <property type="entry name" value="Ribosomal_L2_C"/>
    <property type="match status" value="1"/>
</dbReference>
<dbReference type="FunFam" id="2.30.30.30:FF:000006">
    <property type="entry name" value="60S ribosomal protein L8"/>
    <property type="match status" value="1"/>
</dbReference>
<comment type="function">
    <text evidence="8">Component of the large ribosomal subunit. The ribosome is a large ribonucleoprotein complex responsible for the synthesis of proteins in the cell.</text>
</comment>
<dbReference type="SUPFAM" id="SSF50104">
    <property type="entry name" value="Translation proteins SH3-like domain"/>
    <property type="match status" value="1"/>
</dbReference>
<evidence type="ECO:0000256" key="2">
    <source>
        <dbReference type="ARBA" id="ARBA00005636"/>
    </source>
</evidence>
<dbReference type="FunFam" id="2.40.50.140:FF:000581">
    <property type="entry name" value="Ribosomal protein L8"/>
    <property type="match status" value="1"/>
</dbReference>
<evidence type="ECO:0000256" key="3">
    <source>
        <dbReference type="ARBA" id="ARBA00022490"/>
    </source>
</evidence>
<dbReference type="GO" id="GO:0003735">
    <property type="term" value="F:structural constituent of ribosome"/>
    <property type="evidence" value="ECO:0007669"/>
    <property type="project" value="InterPro"/>
</dbReference>
<gene>
    <name evidence="14" type="ORF">MCOR_3100</name>
</gene>
<dbReference type="GO" id="GO:0022625">
    <property type="term" value="C:cytosolic large ribosomal subunit"/>
    <property type="evidence" value="ECO:0007669"/>
    <property type="project" value="UniProtKB-ARBA"/>
</dbReference>
<evidence type="ECO:0000256" key="8">
    <source>
        <dbReference type="ARBA" id="ARBA00034092"/>
    </source>
</evidence>
<proteinExistence type="inferred from homology"/>
<feature type="region of interest" description="Disordered" evidence="11">
    <location>
        <begin position="242"/>
        <end position="271"/>
    </location>
</feature>
<feature type="domain" description="Large ribosomal subunit protein uL2 C-terminal" evidence="12">
    <location>
        <begin position="130"/>
        <end position="265"/>
    </location>
</feature>
<feature type="domain" description="Large ribosomal subunit protein uL2 RNA-binding" evidence="13">
    <location>
        <begin position="45"/>
        <end position="124"/>
    </location>
</feature>
<dbReference type="SMART" id="SM01383">
    <property type="entry name" value="Ribosomal_L2"/>
    <property type="match status" value="1"/>
</dbReference>
<comment type="similarity">
    <text evidence="2">Belongs to the universal ribosomal protein uL2 family.</text>
</comment>
<dbReference type="NCBIfam" id="NF007180">
    <property type="entry name" value="PRK09612.1"/>
    <property type="match status" value="1"/>
</dbReference>
<dbReference type="Gene3D" id="2.30.30.30">
    <property type="match status" value="1"/>
</dbReference>
<dbReference type="Pfam" id="PF00181">
    <property type="entry name" value="Ribosomal_L2_N"/>
    <property type="match status" value="1"/>
</dbReference>
<keyword evidence="15" id="KW-1185">Reference proteome</keyword>
<evidence type="ECO:0000313" key="14">
    <source>
        <dbReference type="EMBL" id="CAC5360722.1"/>
    </source>
</evidence>
<evidence type="ECO:0000256" key="4">
    <source>
        <dbReference type="ARBA" id="ARBA00022730"/>
    </source>
</evidence>
<dbReference type="PANTHER" id="PTHR13691:SF16">
    <property type="entry name" value="LARGE RIBOSOMAL SUBUNIT PROTEIN UL2"/>
    <property type="match status" value="1"/>
</dbReference>